<dbReference type="InterPro" id="IPR029069">
    <property type="entry name" value="HotDog_dom_sf"/>
</dbReference>
<evidence type="ECO:0008006" key="3">
    <source>
        <dbReference type="Google" id="ProtNLM"/>
    </source>
</evidence>
<gene>
    <name evidence="1" type="ordered locus">NFA_22490</name>
</gene>
<organism evidence="1 2">
    <name type="scientific">Nocardia farcinica (strain IFM 10152)</name>
    <dbReference type="NCBI Taxonomy" id="247156"/>
    <lineage>
        <taxon>Bacteria</taxon>
        <taxon>Bacillati</taxon>
        <taxon>Actinomycetota</taxon>
        <taxon>Actinomycetes</taxon>
        <taxon>Mycobacteriales</taxon>
        <taxon>Nocardiaceae</taxon>
        <taxon>Nocardia</taxon>
    </lineage>
</organism>
<proteinExistence type="predicted"/>
<dbReference type="Gene3D" id="3.10.129.10">
    <property type="entry name" value="Hotdog Thioesterase"/>
    <property type="match status" value="1"/>
</dbReference>
<keyword evidence="2" id="KW-1185">Reference proteome</keyword>
<reference evidence="1 2" key="1">
    <citation type="journal article" date="2004" name="Proc. Natl. Acad. Sci. U.S.A.">
        <title>The complete genomic sequence of Nocardia farcinica IFM 10152.</title>
        <authorList>
            <person name="Ishikawa J."/>
            <person name="Yamashita A."/>
            <person name="Mikami Y."/>
            <person name="Hoshino Y."/>
            <person name="Kurita H."/>
            <person name="Hotta K."/>
            <person name="Shiba T."/>
            <person name="Hattori M."/>
        </authorList>
    </citation>
    <scope>NUCLEOTIDE SEQUENCE [LARGE SCALE GENOMIC DNA]</scope>
    <source>
        <strain evidence="1 2">IFM 10152</strain>
    </source>
</reference>
<dbReference type="KEGG" id="nfa:NFA_22490"/>
<accession>Q5YXJ5</accession>
<evidence type="ECO:0000313" key="1">
    <source>
        <dbReference type="EMBL" id="BAD57096.1"/>
    </source>
</evidence>
<dbReference type="AlphaFoldDB" id="Q5YXJ5"/>
<dbReference type="Proteomes" id="UP000006820">
    <property type="component" value="Chromosome"/>
</dbReference>
<protein>
    <recommendedName>
        <fullName evidence="3">N-terminal of MaoC-like dehydratase domain-containing protein</fullName>
    </recommendedName>
</protein>
<dbReference type="STRING" id="247156.NFA_22490"/>
<evidence type="ECO:0000313" key="2">
    <source>
        <dbReference type="Proteomes" id="UP000006820"/>
    </source>
</evidence>
<dbReference type="HOGENOM" id="CLU_1676049_0_0_11"/>
<sequence length="157" mass="17058">MRHGARAHLPWVASTSEGMVAMAHVATAGTHSAPVDLHPEATAVHAFAAVTGTAVDPERPVVPPTFLPAGLGPAREYAEPQHWPGIPLEQDHRFFGPPPRAGERLRAQSRVERVHRLPDAHGELVTVVELLTRYFDRTGRLVAESWLRGARPTGEPS</sequence>
<dbReference type="SUPFAM" id="SSF54637">
    <property type="entry name" value="Thioesterase/thiol ester dehydrase-isomerase"/>
    <property type="match status" value="1"/>
</dbReference>
<dbReference type="EMBL" id="AP006618">
    <property type="protein sequence ID" value="BAD57096.1"/>
    <property type="molecule type" value="Genomic_DNA"/>
</dbReference>
<name>Q5YXJ5_NOCFA</name>